<sequence>TETLAIALGRVGGVVVLAAIPLIYWQVQKRRVLFAYNQFDQGVQTGEAFLDIGRVDPDWERNDNDDMMVQNVDDL</sequence>
<keyword evidence="3" id="KW-1185">Reference proteome</keyword>
<comment type="caution">
    <text evidence="2">The sequence shown here is derived from an EMBL/GenBank/DDBJ whole genome shotgun (WGS) entry which is preliminary data.</text>
</comment>
<dbReference type="EMBL" id="LGRX02013359">
    <property type="protein sequence ID" value="KAK3266207.1"/>
    <property type="molecule type" value="Genomic_DNA"/>
</dbReference>
<dbReference type="AlphaFoldDB" id="A0AAE0KZB9"/>
<dbReference type="Proteomes" id="UP001190700">
    <property type="component" value="Unassembled WGS sequence"/>
</dbReference>
<evidence type="ECO:0000256" key="1">
    <source>
        <dbReference type="SAM" id="Phobius"/>
    </source>
</evidence>
<proteinExistence type="predicted"/>
<name>A0AAE0KZB9_9CHLO</name>
<evidence type="ECO:0000313" key="2">
    <source>
        <dbReference type="EMBL" id="KAK3266207.1"/>
    </source>
</evidence>
<keyword evidence="1" id="KW-0812">Transmembrane</keyword>
<reference evidence="2 3" key="1">
    <citation type="journal article" date="2015" name="Genome Biol. Evol.">
        <title>Comparative Genomics of a Bacterivorous Green Alga Reveals Evolutionary Causalities and Consequences of Phago-Mixotrophic Mode of Nutrition.</title>
        <authorList>
            <person name="Burns J.A."/>
            <person name="Paasch A."/>
            <person name="Narechania A."/>
            <person name="Kim E."/>
        </authorList>
    </citation>
    <scope>NUCLEOTIDE SEQUENCE [LARGE SCALE GENOMIC DNA]</scope>
    <source>
        <strain evidence="2 3">PLY_AMNH</strain>
    </source>
</reference>
<accession>A0AAE0KZB9</accession>
<feature type="transmembrane region" description="Helical" evidence="1">
    <location>
        <begin position="6"/>
        <end position="25"/>
    </location>
</feature>
<protein>
    <submittedName>
        <fullName evidence="2">Uncharacterized protein</fullName>
    </submittedName>
</protein>
<organism evidence="2 3">
    <name type="scientific">Cymbomonas tetramitiformis</name>
    <dbReference type="NCBI Taxonomy" id="36881"/>
    <lineage>
        <taxon>Eukaryota</taxon>
        <taxon>Viridiplantae</taxon>
        <taxon>Chlorophyta</taxon>
        <taxon>Pyramimonadophyceae</taxon>
        <taxon>Pyramimonadales</taxon>
        <taxon>Pyramimonadaceae</taxon>
        <taxon>Cymbomonas</taxon>
    </lineage>
</organism>
<feature type="non-terminal residue" evidence="2">
    <location>
        <position position="1"/>
    </location>
</feature>
<evidence type="ECO:0000313" key="3">
    <source>
        <dbReference type="Proteomes" id="UP001190700"/>
    </source>
</evidence>
<keyword evidence="1" id="KW-1133">Transmembrane helix</keyword>
<keyword evidence="1" id="KW-0472">Membrane</keyword>
<gene>
    <name evidence="2" type="ORF">CYMTET_25151</name>
</gene>